<protein>
    <submittedName>
        <fullName evidence="1">Uncharacterized protein</fullName>
    </submittedName>
</protein>
<keyword evidence="2" id="KW-1185">Reference proteome</keyword>
<organism evidence="1 2">
    <name type="scientific">Physocladia obscura</name>
    <dbReference type="NCBI Taxonomy" id="109957"/>
    <lineage>
        <taxon>Eukaryota</taxon>
        <taxon>Fungi</taxon>
        <taxon>Fungi incertae sedis</taxon>
        <taxon>Chytridiomycota</taxon>
        <taxon>Chytridiomycota incertae sedis</taxon>
        <taxon>Chytridiomycetes</taxon>
        <taxon>Chytridiales</taxon>
        <taxon>Chytriomycetaceae</taxon>
        <taxon>Physocladia</taxon>
    </lineage>
</organism>
<dbReference type="EMBL" id="JADGJH010005336">
    <property type="protein sequence ID" value="KAJ3080993.1"/>
    <property type="molecule type" value="Genomic_DNA"/>
</dbReference>
<accession>A0AAD5SMP3</accession>
<name>A0AAD5SMP3_9FUNG</name>
<dbReference type="AlphaFoldDB" id="A0AAD5SMP3"/>
<reference evidence="1" key="1">
    <citation type="submission" date="2020-05" db="EMBL/GenBank/DDBJ databases">
        <title>Phylogenomic resolution of chytrid fungi.</title>
        <authorList>
            <person name="Stajich J.E."/>
            <person name="Amses K."/>
            <person name="Simmons R."/>
            <person name="Seto K."/>
            <person name="Myers J."/>
            <person name="Bonds A."/>
            <person name="Quandt C.A."/>
            <person name="Barry K."/>
            <person name="Liu P."/>
            <person name="Grigoriev I."/>
            <person name="Longcore J.E."/>
            <person name="James T.Y."/>
        </authorList>
    </citation>
    <scope>NUCLEOTIDE SEQUENCE</scope>
    <source>
        <strain evidence="1">JEL0513</strain>
    </source>
</reference>
<gene>
    <name evidence="1" type="ORF">HK100_010001</name>
</gene>
<feature type="non-terminal residue" evidence="1">
    <location>
        <position position="62"/>
    </location>
</feature>
<comment type="caution">
    <text evidence="1">The sequence shown here is derived from an EMBL/GenBank/DDBJ whole genome shotgun (WGS) entry which is preliminary data.</text>
</comment>
<dbReference type="Proteomes" id="UP001211907">
    <property type="component" value="Unassembled WGS sequence"/>
</dbReference>
<proteinExistence type="predicted"/>
<evidence type="ECO:0000313" key="2">
    <source>
        <dbReference type="Proteomes" id="UP001211907"/>
    </source>
</evidence>
<evidence type="ECO:0000313" key="1">
    <source>
        <dbReference type="EMBL" id="KAJ3080993.1"/>
    </source>
</evidence>
<sequence length="62" mass="7176">MSRLAIVSTGWKHTSSRIPERPEPSSRALRLSSPFPDAWPAIRDYCFARARAYVFHCDRIIE</sequence>